<dbReference type="GO" id="GO:0046872">
    <property type="term" value="F:metal ion binding"/>
    <property type="evidence" value="ECO:0007669"/>
    <property type="project" value="UniProtKB-KW"/>
</dbReference>
<dbReference type="InterPro" id="IPR018490">
    <property type="entry name" value="cNMP-bd_dom_sf"/>
</dbReference>
<dbReference type="PANTHER" id="PTHR35201:SF4">
    <property type="entry name" value="BETA-PINACENE SYNTHASE-RELATED"/>
    <property type="match status" value="1"/>
</dbReference>
<keyword evidence="1" id="KW-0460">Magnesium</keyword>
<gene>
    <name evidence="3" type="ORF">SAMN05421761_106164</name>
</gene>
<dbReference type="InterPro" id="IPR014710">
    <property type="entry name" value="RmlC-like_jellyroll"/>
</dbReference>
<dbReference type="STRING" id="529505.SAMN05421761_106164"/>
<protein>
    <recommendedName>
        <fullName evidence="1">Terpene synthase</fullName>
        <ecNumber evidence="1">4.2.3.-</ecNumber>
    </recommendedName>
</protein>
<accession>A0A1N7MKF6</accession>
<dbReference type="EC" id="4.2.3.-" evidence="1"/>
<dbReference type="Gene3D" id="1.10.600.10">
    <property type="entry name" value="Farnesyl Diphosphate Synthase"/>
    <property type="match status" value="1"/>
</dbReference>
<dbReference type="EMBL" id="FTOP01000006">
    <property type="protein sequence ID" value="SIS86478.1"/>
    <property type="molecule type" value="Genomic_DNA"/>
</dbReference>
<dbReference type="PROSITE" id="PS50042">
    <property type="entry name" value="CNMP_BINDING_3"/>
    <property type="match status" value="1"/>
</dbReference>
<evidence type="ECO:0000259" key="2">
    <source>
        <dbReference type="PROSITE" id="PS50042"/>
    </source>
</evidence>
<keyword evidence="1" id="KW-0456">Lyase</keyword>
<dbReference type="InterPro" id="IPR008949">
    <property type="entry name" value="Isoprenoid_synthase_dom_sf"/>
</dbReference>
<keyword evidence="1" id="KW-0479">Metal-binding</keyword>
<dbReference type="SFLD" id="SFLDS00005">
    <property type="entry name" value="Isoprenoid_Synthase_Type_I"/>
    <property type="match status" value="1"/>
</dbReference>
<comment type="cofactor">
    <cofactor evidence="1">
        <name>Mg(2+)</name>
        <dbReference type="ChEBI" id="CHEBI:18420"/>
    </cofactor>
</comment>
<sequence length="515" mass="60711">MKMTIDPVLLKSFLEEIMSVKFSDVLKLVDYLEGEKYNKGTILRSPGEVENQAFLVLKGTLAIYCPQNRLIRPFFAKEVAFDMDAYFSKSPSETYLVVKENAKLIKVSRDAEATILSKLKHFKTFSNALILSAKNSNQKWMRISQMHYSKAIPLIKKDYKHFFRVFNNTETASLLKVSRRTLSRYSTQQFYSRRSFSVRALEEGIFNYPFPSECHPQVDHVHSFALEWAINHKLFFNRKTRLTFDIMKMPALSCRLYPEVNLKKAIWLGKFFVLLFFMDDYTDKLAKGKKSNFWRQMLYGFKSIVEENKTPSRNGKINLFWCSFQNLWIDFMNIASEEFLQIFKESFCQYIKANIWEAENLDLRRIPSIKEYVENRPLFSGGNLALDFSLFAIEDITPDIYQHWEDLRNYTIAASNLIFKSNDLLSYQKEKLINDHHNLVSLLQIYKELPEDEAINEVIKEHKSDLEFFLEMDDQLSESYSLSSQNKMLLMKSIKYQVSGAVYWSLFDTKRYIDF</sequence>
<keyword evidence="3" id="KW-0808">Transferase</keyword>
<dbReference type="SFLD" id="SFLDG01020">
    <property type="entry name" value="Terpene_Cyclase_Like_2"/>
    <property type="match status" value="1"/>
</dbReference>
<dbReference type="GO" id="GO:0016301">
    <property type="term" value="F:kinase activity"/>
    <property type="evidence" value="ECO:0007669"/>
    <property type="project" value="UniProtKB-KW"/>
</dbReference>
<dbReference type="AlphaFoldDB" id="A0A1N7MKF6"/>
<dbReference type="SUPFAM" id="SSF51206">
    <property type="entry name" value="cAMP-binding domain-like"/>
    <property type="match status" value="1"/>
</dbReference>
<reference evidence="4" key="1">
    <citation type="submission" date="2017-01" db="EMBL/GenBank/DDBJ databases">
        <authorList>
            <person name="Varghese N."/>
            <person name="Submissions S."/>
        </authorList>
    </citation>
    <scope>NUCLEOTIDE SEQUENCE [LARGE SCALE GENOMIC DNA]</scope>
    <source>
        <strain evidence="4">DSM 46698</strain>
    </source>
</reference>
<dbReference type="PANTHER" id="PTHR35201">
    <property type="entry name" value="TERPENE SYNTHASE"/>
    <property type="match status" value="1"/>
</dbReference>
<dbReference type="InterPro" id="IPR034686">
    <property type="entry name" value="Terpene_cyclase-like_2"/>
</dbReference>
<name>A0A1N7MKF6_9BACT</name>
<evidence type="ECO:0000313" key="4">
    <source>
        <dbReference type="Proteomes" id="UP000186026"/>
    </source>
</evidence>
<dbReference type="InterPro" id="IPR000595">
    <property type="entry name" value="cNMP-bd_dom"/>
</dbReference>
<keyword evidence="4" id="KW-1185">Reference proteome</keyword>
<evidence type="ECO:0000313" key="3">
    <source>
        <dbReference type="EMBL" id="SIS86478.1"/>
    </source>
</evidence>
<dbReference type="Proteomes" id="UP000186026">
    <property type="component" value="Unassembled WGS sequence"/>
</dbReference>
<dbReference type="Gene3D" id="2.60.120.10">
    <property type="entry name" value="Jelly Rolls"/>
    <property type="match status" value="1"/>
</dbReference>
<organism evidence="3 4">
    <name type="scientific">Belliella pelovolcani</name>
    <dbReference type="NCBI Taxonomy" id="529505"/>
    <lineage>
        <taxon>Bacteria</taxon>
        <taxon>Pseudomonadati</taxon>
        <taxon>Bacteroidota</taxon>
        <taxon>Cytophagia</taxon>
        <taxon>Cytophagales</taxon>
        <taxon>Cyclobacteriaceae</taxon>
        <taxon>Belliella</taxon>
    </lineage>
</organism>
<dbReference type="GO" id="GO:0010333">
    <property type="term" value="F:terpene synthase activity"/>
    <property type="evidence" value="ECO:0007669"/>
    <property type="project" value="InterPro"/>
</dbReference>
<dbReference type="Pfam" id="PF19086">
    <property type="entry name" value="Terpene_syn_C_2"/>
    <property type="match status" value="1"/>
</dbReference>
<proteinExistence type="inferred from homology"/>
<dbReference type="OrthoDB" id="2989600at2"/>
<dbReference type="RefSeq" id="WP_076500747.1">
    <property type="nucleotide sequence ID" value="NZ_FTOP01000006.1"/>
</dbReference>
<evidence type="ECO:0000256" key="1">
    <source>
        <dbReference type="RuleBase" id="RU366034"/>
    </source>
</evidence>
<dbReference type="SUPFAM" id="SSF48576">
    <property type="entry name" value="Terpenoid synthases"/>
    <property type="match status" value="1"/>
</dbReference>
<keyword evidence="3" id="KW-0418">Kinase</keyword>
<comment type="similarity">
    <text evidence="1">Belongs to the terpene synthase family.</text>
</comment>
<feature type="domain" description="Cyclic nucleotide-binding" evidence="2">
    <location>
        <begin position="16"/>
        <end position="116"/>
    </location>
</feature>